<dbReference type="EMBL" id="PGCJ01000943">
    <property type="protein sequence ID" value="PLW13647.1"/>
    <property type="molecule type" value="Genomic_DNA"/>
</dbReference>
<comment type="caution">
    <text evidence="2">The sequence shown here is derived from an EMBL/GenBank/DDBJ whole genome shotgun (WGS) entry which is preliminary data.</text>
</comment>
<evidence type="ECO:0000256" key="1">
    <source>
        <dbReference type="SAM" id="MobiDB-lite"/>
    </source>
</evidence>
<dbReference type="Proteomes" id="UP000235388">
    <property type="component" value="Unassembled WGS sequence"/>
</dbReference>
<sequence>MNSPVEKCAGNGIAVMYPPQSKGVASGVARRNKPGVFPSLTKPLDRRGPGGTPRREATLSEGEGGACLRQAEGLVLSSGVSPLRMFHLSQKTTSHDRAEQTYHQDGLDDGSP</sequence>
<evidence type="ECO:0000313" key="5">
    <source>
        <dbReference type="Proteomes" id="UP000235392"/>
    </source>
</evidence>
<dbReference type="Proteomes" id="UP000235392">
    <property type="component" value="Unassembled WGS sequence"/>
</dbReference>
<reference evidence="4 5" key="1">
    <citation type="submission" date="2017-11" db="EMBL/GenBank/DDBJ databases">
        <title>De novo assembly and phasing of dikaryotic genomes from two isolates of Puccinia coronata f. sp. avenae, the causal agent of oat crown rust.</title>
        <authorList>
            <person name="Miller M.E."/>
            <person name="Zhang Y."/>
            <person name="Omidvar V."/>
            <person name="Sperschneider J."/>
            <person name="Schwessinger B."/>
            <person name="Raley C."/>
            <person name="Palmer J.M."/>
            <person name="Garnica D."/>
            <person name="Upadhyaya N."/>
            <person name="Rathjen J."/>
            <person name="Taylor J.M."/>
            <person name="Park R.F."/>
            <person name="Dodds P.N."/>
            <person name="Hirsch C.D."/>
            <person name="Kianian S.F."/>
            <person name="Figueroa M."/>
        </authorList>
    </citation>
    <scope>NUCLEOTIDE SEQUENCE [LARGE SCALE GENOMIC DNA]</scope>
    <source>
        <strain evidence="2">12NC29</strain>
        <strain evidence="3">12SD80</strain>
    </source>
</reference>
<feature type="compositionally biased region" description="Basic and acidic residues" evidence="1">
    <location>
        <begin position="43"/>
        <end position="58"/>
    </location>
</feature>
<dbReference type="EMBL" id="PGCI01000156">
    <property type="protein sequence ID" value="PLW36658.1"/>
    <property type="molecule type" value="Genomic_DNA"/>
</dbReference>
<keyword evidence="4" id="KW-1185">Reference proteome</keyword>
<feature type="compositionally biased region" description="Basic and acidic residues" evidence="1">
    <location>
        <begin position="93"/>
        <end position="106"/>
    </location>
</feature>
<evidence type="ECO:0000313" key="3">
    <source>
        <dbReference type="EMBL" id="PLW36658.1"/>
    </source>
</evidence>
<evidence type="ECO:0000313" key="2">
    <source>
        <dbReference type="EMBL" id="PLW13647.1"/>
    </source>
</evidence>
<feature type="region of interest" description="Disordered" evidence="1">
    <location>
        <begin position="90"/>
        <end position="112"/>
    </location>
</feature>
<dbReference type="AlphaFoldDB" id="A0A2N5SK82"/>
<name>A0A2N5SK82_9BASI</name>
<proteinExistence type="predicted"/>
<accession>A0A2N5SK82</accession>
<evidence type="ECO:0000313" key="4">
    <source>
        <dbReference type="Proteomes" id="UP000235388"/>
    </source>
</evidence>
<protein>
    <submittedName>
        <fullName evidence="2">Uncharacterized protein</fullName>
    </submittedName>
</protein>
<organism evidence="2 4">
    <name type="scientific">Puccinia coronata f. sp. avenae</name>
    <dbReference type="NCBI Taxonomy" id="200324"/>
    <lineage>
        <taxon>Eukaryota</taxon>
        <taxon>Fungi</taxon>
        <taxon>Dikarya</taxon>
        <taxon>Basidiomycota</taxon>
        <taxon>Pucciniomycotina</taxon>
        <taxon>Pucciniomycetes</taxon>
        <taxon>Pucciniales</taxon>
        <taxon>Pucciniaceae</taxon>
        <taxon>Puccinia</taxon>
    </lineage>
</organism>
<feature type="region of interest" description="Disordered" evidence="1">
    <location>
        <begin position="24"/>
        <end position="62"/>
    </location>
</feature>
<gene>
    <name evidence="2" type="ORF">PCANC_18429</name>
    <name evidence="3" type="ORF">PCASD_14135</name>
</gene>